<dbReference type="EMBL" id="MT143795">
    <property type="protein sequence ID" value="QJB02606.1"/>
    <property type="molecule type" value="Genomic_DNA"/>
</dbReference>
<reference evidence="2" key="1">
    <citation type="submission" date="2020-03" db="EMBL/GenBank/DDBJ databases">
        <title>The deep terrestrial virosphere.</title>
        <authorList>
            <person name="Holmfeldt K."/>
            <person name="Nilsson E."/>
            <person name="Simone D."/>
            <person name="Lopez-Fernandez M."/>
            <person name="Wu X."/>
            <person name="de Brujin I."/>
            <person name="Lundin D."/>
            <person name="Andersson A."/>
            <person name="Bertilsson S."/>
            <person name="Dopson M."/>
        </authorList>
    </citation>
    <scope>NUCLEOTIDE SEQUENCE</scope>
    <source>
        <strain evidence="1">MM171A01909</strain>
        <strain evidence="2">MM171B01154</strain>
    </source>
</reference>
<dbReference type="AlphaFoldDB" id="A0A6M3MBP6"/>
<gene>
    <name evidence="1" type="ORF">MM171A01909_0012</name>
    <name evidence="2" type="ORF">MM171B01154_0012</name>
</gene>
<dbReference type="EMBL" id="MT143573">
    <property type="protein sequence ID" value="QJA98352.1"/>
    <property type="molecule type" value="Genomic_DNA"/>
</dbReference>
<sequence length="152" mass="16611">MLNVTPWVRITVRDLGGNIKDQVVLKNTITDLLFNLYRDALAGDVTASELEILGMGVGDDDTPPLRTNTWLGNETFRKLLTSSSKPAIGQYNTVFYIAPAEAVGVIEELGWFAGPLAVGIDTGTLIARVLYSRVKTNLESIDVERLDSIEEA</sequence>
<name>A0A6M3MBP6_9ZZZZ</name>
<accession>A0A6M3MBP6</accession>
<protein>
    <submittedName>
        <fullName evidence="2">Uncharacterized protein</fullName>
    </submittedName>
</protein>
<evidence type="ECO:0000313" key="2">
    <source>
        <dbReference type="EMBL" id="QJB02606.1"/>
    </source>
</evidence>
<evidence type="ECO:0000313" key="1">
    <source>
        <dbReference type="EMBL" id="QJA98352.1"/>
    </source>
</evidence>
<proteinExistence type="predicted"/>
<organism evidence="2">
    <name type="scientific">viral metagenome</name>
    <dbReference type="NCBI Taxonomy" id="1070528"/>
    <lineage>
        <taxon>unclassified sequences</taxon>
        <taxon>metagenomes</taxon>
        <taxon>organismal metagenomes</taxon>
    </lineage>
</organism>